<dbReference type="SUPFAM" id="SSF90209">
    <property type="entry name" value="Ran binding protein zinc finger-like"/>
    <property type="match status" value="1"/>
</dbReference>
<evidence type="ECO:0000259" key="12">
    <source>
        <dbReference type="PROSITE" id="PS50199"/>
    </source>
</evidence>
<keyword evidence="14" id="KW-1185">Reference proteome</keyword>
<keyword evidence="6" id="KW-0255">Endonuclease</keyword>
<keyword evidence="5" id="KW-0479">Metal-binding</keyword>
<proteinExistence type="inferred from homology"/>
<evidence type="ECO:0000256" key="8">
    <source>
        <dbReference type="ARBA" id="ARBA00022801"/>
    </source>
</evidence>
<evidence type="ECO:0000313" key="13">
    <source>
        <dbReference type="EMBL" id="GMH83937.1"/>
    </source>
</evidence>
<organism evidence="13 14">
    <name type="scientific">Triparma verrucosa</name>
    <dbReference type="NCBI Taxonomy" id="1606542"/>
    <lineage>
        <taxon>Eukaryota</taxon>
        <taxon>Sar</taxon>
        <taxon>Stramenopiles</taxon>
        <taxon>Ochrophyta</taxon>
        <taxon>Bolidophyceae</taxon>
        <taxon>Parmales</taxon>
        <taxon>Triparmaceae</taxon>
        <taxon>Triparma</taxon>
    </lineage>
</organism>
<evidence type="ECO:0000256" key="1">
    <source>
        <dbReference type="ARBA" id="ARBA00001947"/>
    </source>
</evidence>
<comment type="subunit">
    <text evidence="2">Homodimer.</text>
</comment>
<feature type="compositionally biased region" description="Basic residues" evidence="11">
    <location>
        <begin position="49"/>
        <end position="64"/>
    </location>
</feature>
<dbReference type="PROSITE" id="PS50199">
    <property type="entry name" value="ZF_RANBP2_2"/>
    <property type="match status" value="1"/>
</dbReference>
<evidence type="ECO:0000256" key="6">
    <source>
        <dbReference type="ARBA" id="ARBA00022759"/>
    </source>
</evidence>
<dbReference type="Pfam" id="PF12706">
    <property type="entry name" value="Lactamase_B_2"/>
    <property type="match status" value="1"/>
</dbReference>
<dbReference type="HAMAP" id="MF_01818">
    <property type="entry name" value="RNase_Z_BN"/>
    <property type="match status" value="1"/>
</dbReference>
<reference evidence="14" key="1">
    <citation type="journal article" date="2023" name="Commun. Biol.">
        <title>Genome analysis of Parmales, the sister group of diatoms, reveals the evolutionary specialization of diatoms from phago-mixotrophs to photoautotrophs.</title>
        <authorList>
            <person name="Ban H."/>
            <person name="Sato S."/>
            <person name="Yoshikawa S."/>
            <person name="Yamada K."/>
            <person name="Nakamura Y."/>
            <person name="Ichinomiya M."/>
            <person name="Sato N."/>
            <person name="Blanc-Mathieu R."/>
            <person name="Endo H."/>
            <person name="Kuwata A."/>
            <person name="Ogata H."/>
        </authorList>
    </citation>
    <scope>NUCLEOTIDE SEQUENCE [LARGE SCALE GENOMIC DNA]</scope>
    <source>
        <strain evidence="14">NIES 3699</strain>
    </source>
</reference>
<evidence type="ECO:0000256" key="7">
    <source>
        <dbReference type="ARBA" id="ARBA00022771"/>
    </source>
</evidence>
<dbReference type="Pfam" id="PF23023">
    <property type="entry name" value="Anti-Pycsar_Apyc1"/>
    <property type="match status" value="1"/>
</dbReference>
<dbReference type="InterPro" id="IPR036443">
    <property type="entry name" value="Znf_RanBP2_sf"/>
</dbReference>
<dbReference type="InterPro" id="IPR001876">
    <property type="entry name" value="Znf_RanBP2"/>
</dbReference>
<dbReference type="AlphaFoldDB" id="A0A9W7B4X7"/>
<keyword evidence="7 10" id="KW-0863">Zinc-finger</keyword>
<dbReference type="InterPro" id="IPR001279">
    <property type="entry name" value="Metallo-B-lactamas"/>
</dbReference>
<dbReference type="Gene3D" id="3.60.15.10">
    <property type="entry name" value="Ribonuclease Z/Hydroxyacylglutathione hydrolase-like"/>
    <property type="match status" value="1"/>
</dbReference>
<gene>
    <name evidence="13" type="ORF">TrVE_jg5480</name>
</gene>
<evidence type="ECO:0000256" key="11">
    <source>
        <dbReference type="SAM" id="MobiDB-lite"/>
    </source>
</evidence>
<keyword evidence="3" id="KW-0819">tRNA processing</keyword>
<keyword evidence="8" id="KW-0378">Hydrolase</keyword>
<dbReference type="SMART" id="SM00547">
    <property type="entry name" value="ZnF_RBZ"/>
    <property type="match status" value="1"/>
</dbReference>
<comment type="cofactor">
    <cofactor evidence="1">
        <name>Zn(2+)</name>
        <dbReference type="ChEBI" id="CHEBI:29105"/>
    </cofactor>
</comment>
<dbReference type="InterPro" id="IPR013471">
    <property type="entry name" value="RNase_Z/BN"/>
</dbReference>
<evidence type="ECO:0000256" key="3">
    <source>
        <dbReference type="ARBA" id="ARBA00022694"/>
    </source>
</evidence>
<protein>
    <recommendedName>
        <fullName evidence="12">RanBP2-type domain-containing protein</fullName>
    </recommendedName>
</protein>
<evidence type="ECO:0000313" key="14">
    <source>
        <dbReference type="Proteomes" id="UP001165160"/>
    </source>
</evidence>
<evidence type="ECO:0000256" key="4">
    <source>
        <dbReference type="ARBA" id="ARBA00022722"/>
    </source>
</evidence>
<dbReference type="InterPro" id="IPR036866">
    <property type="entry name" value="RibonucZ/Hydroxyglut_hydro"/>
</dbReference>
<evidence type="ECO:0000256" key="9">
    <source>
        <dbReference type="ARBA" id="ARBA00022833"/>
    </source>
</evidence>
<evidence type="ECO:0000256" key="2">
    <source>
        <dbReference type="ARBA" id="ARBA00011738"/>
    </source>
</evidence>
<keyword evidence="4" id="KW-0540">Nuclease</keyword>
<dbReference type="GO" id="GO:0008270">
    <property type="term" value="F:zinc ion binding"/>
    <property type="evidence" value="ECO:0007669"/>
    <property type="project" value="UniProtKB-KW"/>
</dbReference>
<feature type="region of interest" description="Disordered" evidence="11">
    <location>
        <begin position="39"/>
        <end position="76"/>
    </location>
</feature>
<dbReference type="GO" id="GO:0042781">
    <property type="term" value="F:3'-tRNA processing endoribonuclease activity"/>
    <property type="evidence" value="ECO:0007669"/>
    <property type="project" value="TreeGrafter"/>
</dbReference>
<dbReference type="PROSITE" id="PS01358">
    <property type="entry name" value="ZF_RANBP2_1"/>
    <property type="match status" value="1"/>
</dbReference>
<feature type="domain" description="RanBP2-type" evidence="12">
    <location>
        <begin position="609"/>
        <end position="638"/>
    </location>
</feature>
<evidence type="ECO:0000256" key="10">
    <source>
        <dbReference type="PROSITE-ProRule" id="PRU00322"/>
    </source>
</evidence>
<dbReference type="Gene3D" id="4.10.1060.10">
    <property type="entry name" value="Zinc finger, RanBP2-type"/>
    <property type="match status" value="1"/>
</dbReference>
<dbReference type="PANTHER" id="PTHR46018">
    <property type="entry name" value="ZINC PHOSPHODIESTERASE ELAC PROTEIN 1"/>
    <property type="match status" value="1"/>
</dbReference>
<keyword evidence="9" id="KW-0862">Zinc</keyword>
<comment type="caution">
    <text evidence="13">The sequence shown here is derived from an EMBL/GenBank/DDBJ whole genome shotgun (WGS) entry which is preliminary data.</text>
</comment>
<dbReference type="Proteomes" id="UP001165160">
    <property type="component" value="Unassembled WGS sequence"/>
</dbReference>
<dbReference type="SUPFAM" id="SSF56281">
    <property type="entry name" value="Metallo-hydrolase/oxidoreductase"/>
    <property type="match status" value="1"/>
</dbReference>
<sequence>MLRLSNIIRPNVIRRVSSTSVSSTRIISTTSILFNDEIDNNNESSSVKTKTKIPSHVPRPRPKTKQGFITSHPTYRPPNLPPYCSPLGGPFNNSTHLHPNTPNPTKCLLFRGLSLTLLGTSSGVPSLTRSNSSSVLKTLTSQILIDCGEGTQLQMQKTRNYICPHSINLILVTHMHADHVFGLPGVLIGINVNRGQSIKSFSRKRKERKWPVKIVGPKGIYRYVVESVKQTRSSVSYLEVTVIELLEDNMEPTRDQNVKGFKVQGLHMKDGVWNIEKREEFEGINQERFDGLGLEGVKDERERERILKEFLEGDVDLPTKAVSNQALSIRAAKVEHVQGMLCVGYTVEEGDPIPRINRDRAVALGVGEGKIYDCLKLGLTVKSDDGTRDVKLDDVILEAGSGRKVTFMGDCTFASKEMMSLAKGSDLVLHEATLGDSQENERTAKSRGHSVPRIAAEFGRRVGAKEVLLTHFSNRYNGFDSEDVKVSVSDPKNNAGALKVLKRIEEEEGRKMRLTWGCDLMEVVLRKERSEYVEHGDGIGQEYVDLMRVKEELEENRLEDLGKAVSAKSGWALKKNGSMVNATKAEMKEGDRMYYLLEQEKIDLLWDPDAGDWTCQECGARNTRRKKTCFKCNVSRASQQEAK</sequence>
<name>A0A9W7B4X7_9STRA</name>
<dbReference type="EMBL" id="BRXX01000031">
    <property type="protein sequence ID" value="GMH83937.1"/>
    <property type="molecule type" value="Genomic_DNA"/>
</dbReference>
<dbReference type="GO" id="GO:0005634">
    <property type="term" value="C:nucleus"/>
    <property type="evidence" value="ECO:0007669"/>
    <property type="project" value="TreeGrafter"/>
</dbReference>
<evidence type="ECO:0000256" key="5">
    <source>
        <dbReference type="ARBA" id="ARBA00022723"/>
    </source>
</evidence>
<accession>A0A9W7B4X7</accession>
<dbReference type="PANTHER" id="PTHR46018:SF2">
    <property type="entry name" value="ZINC PHOSPHODIESTERASE ELAC PROTEIN 1"/>
    <property type="match status" value="1"/>
</dbReference>